<evidence type="ECO:0000256" key="1">
    <source>
        <dbReference type="SAM" id="MobiDB-lite"/>
    </source>
</evidence>
<dbReference type="AlphaFoldDB" id="A0A1I4E8B9"/>
<dbReference type="RefSeq" id="WP_093850592.1">
    <property type="nucleotide sequence ID" value="NZ_FOSG01000011.1"/>
</dbReference>
<evidence type="ECO:0000313" key="2">
    <source>
        <dbReference type="EMBL" id="SFL00847.1"/>
    </source>
</evidence>
<proteinExistence type="predicted"/>
<evidence type="ECO:0000313" key="3">
    <source>
        <dbReference type="Proteomes" id="UP000198928"/>
    </source>
</evidence>
<name>A0A1I4E8B9_9ACTN</name>
<gene>
    <name evidence="2" type="ORF">SAMN05192584_111163</name>
</gene>
<reference evidence="3" key="1">
    <citation type="submission" date="2016-10" db="EMBL/GenBank/DDBJ databases">
        <authorList>
            <person name="Varghese N."/>
            <person name="Submissions S."/>
        </authorList>
    </citation>
    <scope>NUCLEOTIDE SEQUENCE [LARGE SCALE GENOMIC DNA]</scope>
    <source>
        <strain evidence="3">PL19</strain>
    </source>
</reference>
<accession>A0A1I4E8B9</accession>
<organism evidence="2 3">
    <name type="scientific">Streptomyces pini</name>
    <dbReference type="NCBI Taxonomy" id="1520580"/>
    <lineage>
        <taxon>Bacteria</taxon>
        <taxon>Bacillati</taxon>
        <taxon>Actinomycetota</taxon>
        <taxon>Actinomycetes</taxon>
        <taxon>Kitasatosporales</taxon>
        <taxon>Streptomycetaceae</taxon>
        <taxon>Streptomyces</taxon>
    </lineage>
</organism>
<protein>
    <submittedName>
        <fullName evidence="2">Uncharacterized protein</fullName>
    </submittedName>
</protein>
<feature type="region of interest" description="Disordered" evidence="1">
    <location>
        <begin position="1"/>
        <end position="27"/>
    </location>
</feature>
<dbReference type="EMBL" id="FOSG01000011">
    <property type="protein sequence ID" value="SFL00847.1"/>
    <property type="molecule type" value="Genomic_DNA"/>
</dbReference>
<dbReference type="Gene3D" id="1.10.357.10">
    <property type="entry name" value="Tetracycline Repressor, domain 2"/>
    <property type="match status" value="1"/>
</dbReference>
<dbReference type="Proteomes" id="UP000198928">
    <property type="component" value="Unassembled WGS sequence"/>
</dbReference>
<sequence>MTDVTEPVGVRRPGCEAEPPGNPDPLFREPGLRAVWLRAHDEAEAAFAAALARSTGRPAGGLWVAVGAAMVDGALRAAVEHHALRAAEGARVGGEGLVEAVREALRTAVRGPRV</sequence>
<keyword evidence="3" id="KW-1185">Reference proteome</keyword>